<organism evidence="1 2">
    <name type="scientific">Elysia crispata</name>
    <name type="common">lettuce slug</name>
    <dbReference type="NCBI Taxonomy" id="231223"/>
    <lineage>
        <taxon>Eukaryota</taxon>
        <taxon>Metazoa</taxon>
        <taxon>Spiralia</taxon>
        <taxon>Lophotrochozoa</taxon>
        <taxon>Mollusca</taxon>
        <taxon>Gastropoda</taxon>
        <taxon>Heterobranchia</taxon>
        <taxon>Euthyneura</taxon>
        <taxon>Panpulmonata</taxon>
        <taxon>Sacoglossa</taxon>
        <taxon>Placobranchoidea</taxon>
        <taxon>Plakobranchidae</taxon>
        <taxon>Elysia</taxon>
    </lineage>
</organism>
<evidence type="ECO:0000313" key="2">
    <source>
        <dbReference type="Proteomes" id="UP001283361"/>
    </source>
</evidence>
<gene>
    <name evidence="1" type="ORF">RRG08_038380</name>
</gene>
<name>A0AAE1A8J6_9GAST</name>
<dbReference type="Proteomes" id="UP001283361">
    <property type="component" value="Unassembled WGS sequence"/>
</dbReference>
<comment type="caution">
    <text evidence="1">The sequence shown here is derived from an EMBL/GenBank/DDBJ whole genome shotgun (WGS) entry which is preliminary data.</text>
</comment>
<evidence type="ECO:0000313" key="1">
    <source>
        <dbReference type="EMBL" id="KAK3782601.1"/>
    </source>
</evidence>
<dbReference type="AlphaFoldDB" id="A0AAE1A8J6"/>
<accession>A0AAE1A8J6</accession>
<sequence length="189" mass="21031">MDAWMNSSCSIPACMLASIIEEPTKSTKEYKAKATSTGRAKTLPPYMVRALAVEKHFPKTDTEVAVEKHFPKTVTEVAVEKHFPKTDTEVAVEKHFPKTGGSRWRPLCSGRTGTEVAVETHRLKTDTEVAGDHTASRRVRKLLETTLPQDGYGSCWRPHCLKTGTEVAGDHTASRRLRKLLETTLPQDD</sequence>
<protein>
    <submittedName>
        <fullName evidence="1">Uncharacterized protein</fullName>
    </submittedName>
</protein>
<keyword evidence="2" id="KW-1185">Reference proteome</keyword>
<dbReference type="EMBL" id="JAWDGP010002493">
    <property type="protein sequence ID" value="KAK3782601.1"/>
    <property type="molecule type" value="Genomic_DNA"/>
</dbReference>
<reference evidence="1" key="1">
    <citation type="journal article" date="2023" name="G3 (Bethesda)">
        <title>A reference genome for the long-term kleptoplast-retaining sea slug Elysia crispata morphotype clarki.</title>
        <authorList>
            <person name="Eastman K.E."/>
            <person name="Pendleton A.L."/>
            <person name="Shaikh M.A."/>
            <person name="Suttiyut T."/>
            <person name="Ogas R."/>
            <person name="Tomko P."/>
            <person name="Gavelis G."/>
            <person name="Widhalm J.R."/>
            <person name="Wisecaver J.H."/>
        </authorList>
    </citation>
    <scope>NUCLEOTIDE SEQUENCE</scope>
    <source>
        <strain evidence="1">ECLA1</strain>
    </source>
</reference>
<proteinExistence type="predicted"/>